<sequence>MVQCIVRLCGTAFILITGSLLGNIVGVIARVLMKFQCLVNLNH</sequence>
<accession>M4RZ94</accession>
<gene>
    <name evidence="2" type="ORF">C427_5437</name>
</gene>
<evidence type="ECO:0000256" key="1">
    <source>
        <dbReference type="SAM" id="Phobius"/>
    </source>
</evidence>
<feature type="transmembrane region" description="Helical" evidence="1">
    <location>
        <begin position="12"/>
        <end position="33"/>
    </location>
</feature>
<keyword evidence="1" id="KW-0812">Transmembrane</keyword>
<keyword evidence="3" id="KW-1185">Reference proteome</keyword>
<proteinExistence type="predicted"/>
<dbReference type="STRING" id="1129794.C427_5437"/>
<evidence type="ECO:0000313" key="2">
    <source>
        <dbReference type="EMBL" id="AGH47534.1"/>
    </source>
</evidence>
<dbReference type="Proteomes" id="UP000011864">
    <property type="component" value="Chromosome"/>
</dbReference>
<keyword evidence="1" id="KW-0472">Membrane</keyword>
<keyword evidence="1" id="KW-1133">Transmembrane helix</keyword>
<dbReference type="HOGENOM" id="CLU_3237241_0_0_6"/>
<reference evidence="2 3" key="1">
    <citation type="journal article" date="2013" name="Genome Announc.">
        <title>Complete Genome Sequence of Glaciecola psychrophila Strain 170T.</title>
        <authorList>
            <person name="Yin J."/>
            <person name="Chen J."/>
            <person name="Liu G."/>
            <person name="Yu Y."/>
            <person name="Song L."/>
            <person name="Wang X."/>
            <person name="Qu X."/>
        </authorList>
    </citation>
    <scope>NUCLEOTIDE SEQUENCE [LARGE SCALE GENOMIC DNA]</scope>
    <source>
        <strain evidence="2 3">170</strain>
    </source>
</reference>
<protein>
    <submittedName>
        <fullName evidence="2">Uncharacterized protein</fullName>
    </submittedName>
</protein>
<dbReference type="KEGG" id="gps:C427_5437"/>
<dbReference type="AlphaFoldDB" id="M4RZ94"/>
<evidence type="ECO:0000313" key="3">
    <source>
        <dbReference type="Proteomes" id="UP000011864"/>
    </source>
</evidence>
<name>M4RZ94_9ALTE</name>
<dbReference type="EMBL" id="CP003837">
    <property type="protein sequence ID" value="AGH47534.1"/>
    <property type="molecule type" value="Genomic_DNA"/>
</dbReference>
<organism evidence="2 3">
    <name type="scientific">Paraglaciecola psychrophila 170</name>
    <dbReference type="NCBI Taxonomy" id="1129794"/>
    <lineage>
        <taxon>Bacteria</taxon>
        <taxon>Pseudomonadati</taxon>
        <taxon>Pseudomonadota</taxon>
        <taxon>Gammaproteobacteria</taxon>
        <taxon>Alteromonadales</taxon>
        <taxon>Alteromonadaceae</taxon>
        <taxon>Paraglaciecola</taxon>
    </lineage>
</organism>